<sequence>MSGISKPLTKPQIKRLSQTLSPAAAKSMKIDLSLYDWRDGEYCTHPKRALSRLSNQANRSSRQRKTSVGGPHPPRQQFRTGVQYLTRDEDDLSLARSDVPLPGDGGRDGKSTPRLERQEAFRGISVGGGFVSFDNVVENDADLYRLGLLYDDGDKEGNFHLNDIVHDEPIYAVRLSRRKQKGGKNSNARMFVPGTPMQVIYESMEDSLYSMSPSLLEGYGFGGEDEGEDWSFIPPLVPHGSRTTADTVSFDQVTTPSTEAWVVLDGA</sequence>
<accession>A0ABR1RLG4</accession>
<gene>
    <name evidence="2" type="ORF">PG991_008525</name>
</gene>
<feature type="region of interest" description="Disordered" evidence="1">
    <location>
        <begin position="48"/>
        <end position="78"/>
    </location>
</feature>
<dbReference type="Proteomes" id="UP001396898">
    <property type="component" value="Unassembled WGS sequence"/>
</dbReference>
<keyword evidence="3" id="KW-1185">Reference proteome</keyword>
<proteinExistence type="predicted"/>
<feature type="compositionally biased region" description="Basic and acidic residues" evidence="1">
    <location>
        <begin position="105"/>
        <end position="114"/>
    </location>
</feature>
<dbReference type="EMBL" id="JAQQWI010000012">
    <property type="protein sequence ID" value="KAK8015637.1"/>
    <property type="molecule type" value="Genomic_DNA"/>
</dbReference>
<organism evidence="2 3">
    <name type="scientific">Apiospora marii</name>
    <dbReference type="NCBI Taxonomy" id="335849"/>
    <lineage>
        <taxon>Eukaryota</taxon>
        <taxon>Fungi</taxon>
        <taxon>Dikarya</taxon>
        <taxon>Ascomycota</taxon>
        <taxon>Pezizomycotina</taxon>
        <taxon>Sordariomycetes</taxon>
        <taxon>Xylariomycetidae</taxon>
        <taxon>Amphisphaeriales</taxon>
        <taxon>Apiosporaceae</taxon>
        <taxon>Apiospora</taxon>
    </lineage>
</organism>
<protein>
    <submittedName>
        <fullName evidence="2">Uncharacterized protein</fullName>
    </submittedName>
</protein>
<comment type="caution">
    <text evidence="2">The sequence shown here is derived from an EMBL/GenBank/DDBJ whole genome shotgun (WGS) entry which is preliminary data.</text>
</comment>
<evidence type="ECO:0000313" key="3">
    <source>
        <dbReference type="Proteomes" id="UP001396898"/>
    </source>
</evidence>
<reference evidence="2 3" key="1">
    <citation type="submission" date="2023-01" db="EMBL/GenBank/DDBJ databases">
        <title>Analysis of 21 Apiospora genomes using comparative genomics revels a genus with tremendous synthesis potential of carbohydrate active enzymes and secondary metabolites.</title>
        <authorList>
            <person name="Sorensen T."/>
        </authorList>
    </citation>
    <scope>NUCLEOTIDE SEQUENCE [LARGE SCALE GENOMIC DNA]</scope>
    <source>
        <strain evidence="2 3">CBS 20057</strain>
    </source>
</reference>
<evidence type="ECO:0000256" key="1">
    <source>
        <dbReference type="SAM" id="MobiDB-lite"/>
    </source>
</evidence>
<feature type="region of interest" description="Disordered" evidence="1">
    <location>
        <begin position="93"/>
        <end position="114"/>
    </location>
</feature>
<evidence type="ECO:0000313" key="2">
    <source>
        <dbReference type="EMBL" id="KAK8015637.1"/>
    </source>
</evidence>
<name>A0ABR1RLG4_9PEZI</name>